<comment type="caution">
    <text evidence="1">The sequence shown here is derived from an EMBL/GenBank/DDBJ whole genome shotgun (WGS) entry which is preliminary data.</text>
</comment>
<dbReference type="RefSeq" id="WP_109358773.1">
    <property type="nucleotide sequence ID" value="NZ_QFRJ01000002.1"/>
</dbReference>
<dbReference type="InterPro" id="IPR045444">
    <property type="entry name" value="DUF6503"/>
</dbReference>
<proteinExistence type="predicted"/>
<name>A0A2U2XFZ2_9FLAO</name>
<reference evidence="1 2" key="1">
    <citation type="submission" date="2018-05" db="EMBL/GenBank/DDBJ databases">
        <title>Brumimicrobium oceani sp. nov., isolated from coastal sediment.</title>
        <authorList>
            <person name="Kou Y."/>
        </authorList>
    </citation>
    <scope>NUCLEOTIDE SEQUENCE [LARGE SCALE GENOMIC DNA]</scope>
    <source>
        <strain evidence="1 2">C305</strain>
    </source>
</reference>
<protein>
    <submittedName>
        <fullName evidence="1">Deoxyribose-phosphate aldolase</fullName>
    </submittedName>
</protein>
<evidence type="ECO:0000313" key="2">
    <source>
        <dbReference type="Proteomes" id="UP000245370"/>
    </source>
</evidence>
<gene>
    <name evidence="1" type="ORF">DIT68_05355</name>
</gene>
<reference evidence="1 2" key="2">
    <citation type="submission" date="2018-05" db="EMBL/GenBank/DDBJ databases">
        <authorList>
            <person name="Lanie J.A."/>
            <person name="Ng W.-L."/>
            <person name="Kazmierczak K.M."/>
            <person name="Andrzejewski T.M."/>
            <person name="Davidsen T.M."/>
            <person name="Wayne K.J."/>
            <person name="Tettelin H."/>
            <person name="Glass J.I."/>
            <person name="Rusch D."/>
            <person name="Podicherti R."/>
            <person name="Tsui H.-C.T."/>
            <person name="Winkler M.E."/>
        </authorList>
    </citation>
    <scope>NUCLEOTIDE SEQUENCE [LARGE SCALE GENOMIC DNA]</scope>
    <source>
        <strain evidence="1 2">C305</strain>
    </source>
</reference>
<keyword evidence="2" id="KW-1185">Reference proteome</keyword>
<sequence length="265" mass="30569">MNKVLVAFTSLFLFTACNNDQSEVNKNKAVAVNLDTEQAHELSVDAIIDSVYQKNGSGLIDKSNISFDFREFQYAYMQDKEGVIQSRKFKNDNGDLVIDTWQGDSFIRTINGTVTPLTKKKENAYRNSINSVFYFAYLPKALKDPAVNAELIDEVEINEKMYYKIKITFNEEGGGEDFHDIFLYWIGIEDFAMDYMAYQYFTEDGGIRFRAVDKVQEVNGILFKDYLNYAPKENLMNDYIMVDKVFSNNGMKLVSEIRLENIEVN</sequence>
<dbReference type="AlphaFoldDB" id="A0A2U2XFZ2"/>
<dbReference type="PROSITE" id="PS51257">
    <property type="entry name" value="PROKAR_LIPOPROTEIN"/>
    <property type="match status" value="1"/>
</dbReference>
<accession>A0A2U2XFZ2</accession>
<evidence type="ECO:0000313" key="1">
    <source>
        <dbReference type="EMBL" id="PWH86660.1"/>
    </source>
</evidence>
<dbReference type="EMBL" id="QFRJ01000002">
    <property type="protein sequence ID" value="PWH86660.1"/>
    <property type="molecule type" value="Genomic_DNA"/>
</dbReference>
<dbReference type="Pfam" id="PF20113">
    <property type="entry name" value="DUF6503"/>
    <property type="match status" value="1"/>
</dbReference>
<dbReference type="OrthoDB" id="982433at2"/>
<organism evidence="1 2">
    <name type="scientific">Brumimicrobium oceani</name>
    <dbReference type="NCBI Taxonomy" id="2100725"/>
    <lineage>
        <taxon>Bacteria</taxon>
        <taxon>Pseudomonadati</taxon>
        <taxon>Bacteroidota</taxon>
        <taxon>Flavobacteriia</taxon>
        <taxon>Flavobacteriales</taxon>
        <taxon>Crocinitomicaceae</taxon>
        <taxon>Brumimicrobium</taxon>
    </lineage>
</organism>
<dbReference type="Proteomes" id="UP000245370">
    <property type="component" value="Unassembled WGS sequence"/>
</dbReference>